<keyword evidence="5" id="KW-0808">Transferase</keyword>
<keyword evidence="7 12" id="KW-0418">Kinase</keyword>
<dbReference type="InterPro" id="IPR027417">
    <property type="entry name" value="P-loop_NTPase"/>
</dbReference>
<dbReference type="PANTHER" id="PTHR21087">
    <property type="entry name" value="SHIKIMATE KINASE"/>
    <property type="match status" value="1"/>
</dbReference>
<dbReference type="HAMAP" id="MF_00109">
    <property type="entry name" value="Shikimate_kinase"/>
    <property type="match status" value="1"/>
</dbReference>
<sequence length="278" mass="30931">MRSTSASSWIALAAALFLHDAAAFTIPTRLSRRTITVRYMAGGFEWEDPGEVFDQGVENPFKNPDLMKGGDDGMKIDPARLLGPRLNGSNLYLVGMMGTGKSTVGDIVARRIGSYNLLDTDDIIEKASSMAIPEIFEAEGEEGFREVETQILNSVHPYVRCVISTGGGIVTRNENWSKLQTGIVVWLDAAPEVIMKRIEGTDRPLLQTEDPLQTLKDLLEERKEKYAQSDLRIEITEDMNEEEVASQIVFDLHNFIDDNPPAWKLAKAKAQSEGLDWV</sequence>
<reference evidence="12" key="1">
    <citation type="submission" date="2020-06" db="EMBL/GenBank/DDBJ databases">
        <authorList>
            <consortium name="Plant Systems Biology data submission"/>
        </authorList>
    </citation>
    <scope>NUCLEOTIDE SEQUENCE</scope>
    <source>
        <strain evidence="12">D6</strain>
    </source>
</reference>
<comment type="catalytic activity">
    <reaction evidence="10">
        <text>shikimate + ATP = 3-phosphoshikimate + ADP + H(+)</text>
        <dbReference type="Rhea" id="RHEA:13121"/>
        <dbReference type="ChEBI" id="CHEBI:15378"/>
        <dbReference type="ChEBI" id="CHEBI:30616"/>
        <dbReference type="ChEBI" id="CHEBI:36208"/>
        <dbReference type="ChEBI" id="CHEBI:145989"/>
        <dbReference type="ChEBI" id="CHEBI:456216"/>
        <dbReference type="EC" id="2.7.1.71"/>
    </reaction>
</comment>
<evidence type="ECO:0000256" key="6">
    <source>
        <dbReference type="ARBA" id="ARBA00022741"/>
    </source>
</evidence>
<dbReference type="InterPro" id="IPR023000">
    <property type="entry name" value="Shikimate_kinase_CS"/>
</dbReference>
<comment type="pathway">
    <text evidence="1">Metabolic intermediate biosynthesis; chorismate biosynthesis; chorismate from D-erythrose 4-phosphate and phosphoenolpyruvate: step 5/7.</text>
</comment>
<dbReference type="Gene3D" id="3.40.50.300">
    <property type="entry name" value="P-loop containing nucleotide triphosphate hydrolases"/>
    <property type="match status" value="1"/>
</dbReference>
<keyword evidence="9" id="KW-0057">Aromatic amino acid biosynthesis</keyword>
<dbReference type="SUPFAM" id="SSF52540">
    <property type="entry name" value="P-loop containing nucleoside triphosphate hydrolases"/>
    <property type="match status" value="1"/>
</dbReference>
<accession>A0A9N8EA54</accession>
<keyword evidence="4" id="KW-0028">Amino-acid biosynthesis</keyword>
<evidence type="ECO:0000256" key="5">
    <source>
        <dbReference type="ARBA" id="ARBA00022679"/>
    </source>
</evidence>
<evidence type="ECO:0000256" key="10">
    <source>
        <dbReference type="ARBA" id="ARBA00048567"/>
    </source>
</evidence>
<dbReference type="PRINTS" id="PR01100">
    <property type="entry name" value="SHIKIMTKNASE"/>
</dbReference>
<keyword evidence="11" id="KW-0732">Signal</keyword>
<dbReference type="Proteomes" id="UP001153069">
    <property type="component" value="Unassembled WGS sequence"/>
</dbReference>
<proteinExistence type="inferred from homology"/>
<dbReference type="GO" id="GO:0009073">
    <property type="term" value="P:aromatic amino acid family biosynthetic process"/>
    <property type="evidence" value="ECO:0007669"/>
    <property type="project" value="UniProtKB-KW"/>
</dbReference>
<dbReference type="GO" id="GO:0004765">
    <property type="term" value="F:shikimate kinase activity"/>
    <property type="evidence" value="ECO:0007669"/>
    <property type="project" value="UniProtKB-EC"/>
</dbReference>
<feature type="chain" id="PRO_5040419841" description="shikimate kinase" evidence="11">
    <location>
        <begin position="24"/>
        <end position="278"/>
    </location>
</feature>
<dbReference type="EC" id="2.7.1.71" evidence="3"/>
<evidence type="ECO:0000313" key="13">
    <source>
        <dbReference type="Proteomes" id="UP001153069"/>
    </source>
</evidence>
<feature type="signal peptide" evidence="11">
    <location>
        <begin position="1"/>
        <end position="23"/>
    </location>
</feature>
<evidence type="ECO:0000256" key="4">
    <source>
        <dbReference type="ARBA" id="ARBA00022605"/>
    </source>
</evidence>
<organism evidence="12 13">
    <name type="scientific">Seminavis robusta</name>
    <dbReference type="NCBI Taxonomy" id="568900"/>
    <lineage>
        <taxon>Eukaryota</taxon>
        <taxon>Sar</taxon>
        <taxon>Stramenopiles</taxon>
        <taxon>Ochrophyta</taxon>
        <taxon>Bacillariophyta</taxon>
        <taxon>Bacillariophyceae</taxon>
        <taxon>Bacillariophycidae</taxon>
        <taxon>Naviculales</taxon>
        <taxon>Naviculaceae</taxon>
        <taxon>Seminavis</taxon>
    </lineage>
</organism>
<dbReference type="AlphaFoldDB" id="A0A9N8EA54"/>
<dbReference type="PANTHER" id="PTHR21087:SF16">
    <property type="entry name" value="SHIKIMATE KINASE 1, CHLOROPLASTIC"/>
    <property type="match status" value="1"/>
</dbReference>
<evidence type="ECO:0000256" key="3">
    <source>
        <dbReference type="ARBA" id="ARBA00012154"/>
    </source>
</evidence>
<dbReference type="PROSITE" id="PS01128">
    <property type="entry name" value="SHIKIMATE_KINASE"/>
    <property type="match status" value="1"/>
</dbReference>
<evidence type="ECO:0000256" key="2">
    <source>
        <dbReference type="ARBA" id="ARBA00006997"/>
    </source>
</evidence>
<dbReference type="EMBL" id="CAICTM010000794">
    <property type="protein sequence ID" value="CAB9516609.1"/>
    <property type="molecule type" value="Genomic_DNA"/>
</dbReference>
<evidence type="ECO:0000256" key="1">
    <source>
        <dbReference type="ARBA" id="ARBA00004842"/>
    </source>
</evidence>
<evidence type="ECO:0000256" key="8">
    <source>
        <dbReference type="ARBA" id="ARBA00022840"/>
    </source>
</evidence>
<keyword evidence="6" id="KW-0547">Nucleotide-binding</keyword>
<comment type="similarity">
    <text evidence="2">Belongs to the shikimate kinase family.</text>
</comment>
<dbReference type="Pfam" id="PF01202">
    <property type="entry name" value="SKI"/>
    <property type="match status" value="1"/>
</dbReference>
<dbReference type="CDD" id="cd00464">
    <property type="entry name" value="SK"/>
    <property type="match status" value="1"/>
</dbReference>
<dbReference type="GO" id="GO:0008652">
    <property type="term" value="P:amino acid biosynthetic process"/>
    <property type="evidence" value="ECO:0007669"/>
    <property type="project" value="UniProtKB-KW"/>
</dbReference>
<dbReference type="InterPro" id="IPR031322">
    <property type="entry name" value="Shikimate/glucono_kinase"/>
</dbReference>
<name>A0A9N8EA54_9STRA</name>
<comment type="caution">
    <text evidence="12">The sequence shown here is derived from an EMBL/GenBank/DDBJ whole genome shotgun (WGS) entry which is preliminary data.</text>
</comment>
<evidence type="ECO:0000313" key="12">
    <source>
        <dbReference type="EMBL" id="CAB9516609.1"/>
    </source>
</evidence>
<evidence type="ECO:0000256" key="7">
    <source>
        <dbReference type="ARBA" id="ARBA00022777"/>
    </source>
</evidence>
<dbReference type="GO" id="GO:0005524">
    <property type="term" value="F:ATP binding"/>
    <property type="evidence" value="ECO:0007669"/>
    <property type="project" value="UniProtKB-KW"/>
</dbReference>
<dbReference type="GO" id="GO:0005829">
    <property type="term" value="C:cytosol"/>
    <property type="evidence" value="ECO:0007669"/>
    <property type="project" value="TreeGrafter"/>
</dbReference>
<dbReference type="InterPro" id="IPR000623">
    <property type="entry name" value="Shikimate_kinase/TSH1"/>
</dbReference>
<evidence type="ECO:0000256" key="9">
    <source>
        <dbReference type="ARBA" id="ARBA00023141"/>
    </source>
</evidence>
<keyword evidence="8" id="KW-0067">ATP-binding</keyword>
<evidence type="ECO:0000256" key="11">
    <source>
        <dbReference type="SAM" id="SignalP"/>
    </source>
</evidence>
<gene>
    <name evidence="12" type="ORF">SEMRO_795_G203530.1</name>
</gene>
<keyword evidence="13" id="KW-1185">Reference proteome</keyword>
<protein>
    <recommendedName>
        <fullName evidence="3">shikimate kinase</fullName>
        <ecNumber evidence="3">2.7.1.71</ecNumber>
    </recommendedName>
</protein>
<dbReference type="OrthoDB" id="197068at2759"/>